<dbReference type="EMBL" id="RBWV01000011">
    <property type="protein sequence ID" value="RKS75422.1"/>
    <property type="molecule type" value="Genomic_DNA"/>
</dbReference>
<keyword evidence="3" id="KW-0479">Metal-binding</keyword>
<evidence type="ECO:0000256" key="6">
    <source>
        <dbReference type="ARBA" id="ARBA00025737"/>
    </source>
</evidence>
<dbReference type="InterPro" id="IPR006314">
    <property type="entry name" value="Dyp_peroxidase"/>
</dbReference>
<evidence type="ECO:0000259" key="7">
    <source>
        <dbReference type="Pfam" id="PF20628"/>
    </source>
</evidence>
<dbReference type="InterPro" id="IPR011008">
    <property type="entry name" value="Dimeric_a/b-barrel"/>
</dbReference>
<keyword evidence="2 8" id="KW-0575">Peroxidase</keyword>
<evidence type="ECO:0000313" key="8">
    <source>
        <dbReference type="EMBL" id="RKS75422.1"/>
    </source>
</evidence>
<dbReference type="PROSITE" id="PS51404">
    <property type="entry name" value="DYP_PEROXIDASE"/>
    <property type="match status" value="1"/>
</dbReference>
<dbReference type="PANTHER" id="PTHR30521:SF0">
    <property type="entry name" value="DYP-TYPE PEROXIDASE FAMILY PROTEIN"/>
    <property type="match status" value="1"/>
</dbReference>
<evidence type="ECO:0000256" key="4">
    <source>
        <dbReference type="ARBA" id="ARBA00023002"/>
    </source>
</evidence>
<dbReference type="InterPro" id="IPR048328">
    <property type="entry name" value="Dyp_perox_C"/>
</dbReference>
<dbReference type="NCBIfam" id="TIGR01413">
    <property type="entry name" value="Dyp_perox_fam"/>
    <property type="match status" value="1"/>
</dbReference>
<dbReference type="RefSeq" id="WP_231121659.1">
    <property type="nucleotide sequence ID" value="NZ_RBWV01000011.1"/>
</dbReference>
<comment type="similarity">
    <text evidence="6">Belongs to the DyP-type peroxidase family.</text>
</comment>
<sequence length="298" mass="32000">MTTAQPGIFALGTTDHLYVELDLVEGAQPRQLAAALAALVGPETTIRGVSVVVGLRPELWAEVAPGAAPADAADFGEPVVGLRGYRMPATQHDAWLWIAGGARDVVFDAGTSSLRSLAPLARAATEVGGWLYRHDRDLTGFVDGTENPSQLEAYDAAVVQEGPGAGSSVVLVQQWRHSTEDFAALPTGAQERIIGRTLADSVELDEDDMPRDSHVKRTVLERDGVELPIFRRNVAYGGVTDHGTMFVGFSVEQYRLAEMLRRMAGADGVRDALTRYTTPLTGAYYVVPSVEALRGLLE</sequence>
<dbReference type="GO" id="GO:0020037">
    <property type="term" value="F:heme binding"/>
    <property type="evidence" value="ECO:0007669"/>
    <property type="project" value="InterPro"/>
</dbReference>
<dbReference type="PANTHER" id="PTHR30521">
    <property type="entry name" value="DEFERROCHELATASE/PEROXIDASE"/>
    <property type="match status" value="1"/>
</dbReference>
<comment type="caution">
    <text evidence="8">The sequence shown here is derived from an EMBL/GenBank/DDBJ whole genome shotgun (WGS) entry which is preliminary data.</text>
</comment>
<evidence type="ECO:0000256" key="1">
    <source>
        <dbReference type="ARBA" id="ARBA00001970"/>
    </source>
</evidence>
<comment type="cofactor">
    <cofactor evidence="1">
        <name>heme b</name>
        <dbReference type="ChEBI" id="CHEBI:60344"/>
    </cofactor>
</comment>
<feature type="domain" description="Dyp-type peroxidase C-terminal" evidence="7">
    <location>
        <begin position="135"/>
        <end position="291"/>
    </location>
</feature>
<protein>
    <submittedName>
        <fullName evidence="8">Putative iron-dependent peroxidase</fullName>
    </submittedName>
</protein>
<dbReference type="AlphaFoldDB" id="A0A420XQC4"/>
<dbReference type="Proteomes" id="UP000281955">
    <property type="component" value="Unassembled WGS sequence"/>
</dbReference>
<keyword evidence="5" id="KW-0408">Iron</keyword>
<dbReference type="SUPFAM" id="SSF54909">
    <property type="entry name" value="Dimeric alpha+beta barrel"/>
    <property type="match status" value="1"/>
</dbReference>
<name>A0A420XQC4_9ACTN</name>
<dbReference type="InParanoid" id="A0A420XQC4"/>
<dbReference type="Pfam" id="PF20628">
    <property type="entry name" value="Dyp_perox_C"/>
    <property type="match status" value="1"/>
</dbReference>
<organism evidence="8 9">
    <name type="scientific">Motilibacter peucedani</name>
    <dbReference type="NCBI Taxonomy" id="598650"/>
    <lineage>
        <taxon>Bacteria</taxon>
        <taxon>Bacillati</taxon>
        <taxon>Actinomycetota</taxon>
        <taxon>Actinomycetes</taxon>
        <taxon>Motilibacterales</taxon>
        <taxon>Motilibacteraceae</taxon>
        <taxon>Motilibacter</taxon>
    </lineage>
</organism>
<gene>
    <name evidence="8" type="ORF">CLV35_1888</name>
</gene>
<dbReference type="GO" id="GO:0005829">
    <property type="term" value="C:cytosol"/>
    <property type="evidence" value="ECO:0007669"/>
    <property type="project" value="TreeGrafter"/>
</dbReference>
<evidence type="ECO:0000256" key="3">
    <source>
        <dbReference type="ARBA" id="ARBA00022723"/>
    </source>
</evidence>
<proteinExistence type="inferred from homology"/>
<dbReference type="GO" id="GO:0046872">
    <property type="term" value="F:metal ion binding"/>
    <property type="evidence" value="ECO:0007669"/>
    <property type="project" value="UniProtKB-KW"/>
</dbReference>
<keyword evidence="9" id="KW-1185">Reference proteome</keyword>
<keyword evidence="4" id="KW-0560">Oxidoreductase</keyword>
<evidence type="ECO:0000256" key="2">
    <source>
        <dbReference type="ARBA" id="ARBA00022559"/>
    </source>
</evidence>
<evidence type="ECO:0000256" key="5">
    <source>
        <dbReference type="ARBA" id="ARBA00023004"/>
    </source>
</evidence>
<reference evidence="8 9" key="1">
    <citation type="submission" date="2018-10" db="EMBL/GenBank/DDBJ databases">
        <title>Genomic Encyclopedia of Archaeal and Bacterial Type Strains, Phase II (KMG-II): from individual species to whole genera.</title>
        <authorList>
            <person name="Goeker M."/>
        </authorList>
    </citation>
    <scope>NUCLEOTIDE SEQUENCE [LARGE SCALE GENOMIC DNA]</scope>
    <source>
        <strain evidence="8 9">RP-AC37</strain>
    </source>
</reference>
<evidence type="ECO:0000313" key="9">
    <source>
        <dbReference type="Proteomes" id="UP000281955"/>
    </source>
</evidence>
<dbReference type="GO" id="GO:0004601">
    <property type="term" value="F:peroxidase activity"/>
    <property type="evidence" value="ECO:0007669"/>
    <property type="project" value="UniProtKB-KW"/>
</dbReference>
<accession>A0A420XQC4</accession>